<keyword evidence="10" id="KW-1133">Transmembrane helix</keyword>
<dbReference type="GO" id="GO:0016166">
    <property type="term" value="F:phytoene dehydrogenase activity"/>
    <property type="evidence" value="ECO:0007669"/>
    <property type="project" value="UniProtKB-ARBA"/>
</dbReference>
<dbReference type="PANTHER" id="PTHR43734">
    <property type="entry name" value="PHYTOENE DESATURASE"/>
    <property type="match status" value="1"/>
</dbReference>
<keyword evidence="5 8" id="KW-0125">Carotenoid biosynthesis</keyword>
<reference evidence="12 13" key="1">
    <citation type="journal article" date="2018" name="BMC Genomics">
        <title>Genomic evidence for intraspecific hybridization in a clonal and extremely halotolerant yeast.</title>
        <authorList>
            <person name="Gostincar C."/>
            <person name="Stajich J.E."/>
            <person name="Zupancic J."/>
            <person name="Zalar P."/>
            <person name="Gunde-Cimerman N."/>
        </authorList>
    </citation>
    <scope>NUCLEOTIDE SEQUENCE [LARGE SCALE GENOMIC DNA]</scope>
    <source>
        <strain evidence="12 13">EXF-6656</strain>
    </source>
</reference>
<comment type="pathway">
    <text evidence="2 8">Carotenoid biosynthesis.</text>
</comment>
<evidence type="ECO:0000256" key="6">
    <source>
        <dbReference type="ARBA" id="ARBA00023002"/>
    </source>
</evidence>
<evidence type="ECO:0000256" key="9">
    <source>
        <dbReference type="SAM" id="MobiDB-lite"/>
    </source>
</evidence>
<proteinExistence type="inferred from homology"/>
<dbReference type="GO" id="GO:0016117">
    <property type="term" value="P:carotenoid biosynthetic process"/>
    <property type="evidence" value="ECO:0007669"/>
    <property type="project" value="UniProtKB-KW"/>
</dbReference>
<comment type="cofactor">
    <cofactor evidence="1">
        <name>NAD(+)</name>
        <dbReference type="ChEBI" id="CHEBI:57540"/>
    </cofactor>
</comment>
<dbReference type="Proteomes" id="UP000281245">
    <property type="component" value="Unassembled WGS sequence"/>
</dbReference>
<evidence type="ECO:0000256" key="4">
    <source>
        <dbReference type="ARBA" id="ARBA00013293"/>
    </source>
</evidence>
<evidence type="ECO:0000256" key="8">
    <source>
        <dbReference type="RuleBase" id="RU362075"/>
    </source>
</evidence>
<keyword evidence="6 8" id="KW-0560">Oxidoreductase</keyword>
<dbReference type="AlphaFoldDB" id="A0A3M6XDE3"/>
<protein>
    <recommendedName>
        <fullName evidence="4">Phytoene desaturase</fullName>
    </recommendedName>
    <alternativeName>
        <fullName evidence="7">Phytoene desaturase (3,4-didehydrolycopene-forming)</fullName>
    </alternativeName>
</protein>
<feature type="region of interest" description="Disordered" evidence="9">
    <location>
        <begin position="306"/>
        <end position="332"/>
    </location>
</feature>
<evidence type="ECO:0000256" key="10">
    <source>
        <dbReference type="SAM" id="Phobius"/>
    </source>
</evidence>
<organism evidence="12 13">
    <name type="scientific">Hortaea werneckii</name>
    <name type="common">Black yeast</name>
    <name type="synonym">Cladosporium werneckii</name>
    <dbReference type="NCBI Taxonomy" id="91943"/>
    <lineage>
        <taxon>Eukaryota</taxon>
        <taxon>Fungi</taxon>
        <taxon>Dikarya</taxon>
        <taxon>Ascomycota</taxon>
        <taxon>Pezizomycotina</taxon>
        <taxon>Dothideomycetes</taxon>
        <taxon>Dothideomycetidae</taxon>
        <taxon>Mycosphaerellales</taxon>
        <taxon>Teratosphaeriaceae</taxon>
        <taxon>Hortaea</taxon>
    </lineage>
</organism>
<evidence type="ECO:0000313" key="13">
    <source>
        <dbReference type="Proteomes" id="UP000281245"/>
    </source>
</evidence>
<dbReference type="Gene3D" id="3.50.50.60">
    <property type="entry name" value="FAD/NAD(P)-binding domain"/>
    <property type="match status" value="2"/>
</dbReference>
<feature type="transmembrane region" description="Helical" evidence="10">
    <location>
        <begin position="634"/>
        <end position="657"/>
    </location>
</feature>
<dbReference type="FunFam" id="3.50.50.60:FF:000171">
    <property type="entry name" value="zeta-carotene-forming phytoene desaturase"/>
    <property type="match status" value="1"/>
</dbReference>
<dbReference type="SUPFAM" id="SSF51905">
    <property type="entry name" value="FAD/NAD(P)-binding domain"/>
    <property type="match status" value="1"/>
</dbReference>
<evidence type="ECO:0000256" key="3">
    <source>
        <dbReference type="ARBA" id="ARBA00006046"/>
    </source>
</evidence>
<feature type="domain" description="Amine oxidase" evidence="11">
    <location>
        <begin position="23"/>
        <end position="291"/>
    </location>
</feature>
<evidence type="ECO:0000256" key="2">
    <source>
        <dbReference type="ARBA" id="ARBA00004829"/>
    </source>
</evidence>
<sequence length="658" mass="72813">MYSMPDPKPRRPTAIVIGAGVGGTSTAARLAHAGYSVTVLEKNPFTGGRCSLLYSADSQYRFDQGPSLLLLPRLFHQTFHELDTSLAAEGVELRKCDPNYRIHFGDGAQFELSSDLAAMKTEVEKWEGKEGFERYLDFLRESGRHYELSVEHVLLKNFESLGSMLRWSFLKHLLTLHPFESIWTRAGKFFWTERLRRVFTFGSMYMGMSPFDAPDTYSLLQYTELAEGIWYPVGGFHRVVQALVEVGERKGVEYRLGTAVKRIVLSEDGGKVVGVETEKGELLTADVVVNNSDLVYAYTNLLGESSSREGEGEKTSMASQPAPPTPYAKSLANRPASCSSISFYWGLSRTVPELGAHNIFLADEYRESFDSIFKRHLIPDEPSFYVNVPSRVDPSAAPEGTDSVVVLVPVGHLIDVPSGEGDTGSTHSNNNTTTTPNATPQTNEDIKQASPVTQPGLQPSTTQDWPAMIALARRTILTTIHDRTGVDLAPLIQHESTNDPLTWKQKFNLDRGAILGLSHSFFNVLSFRPSTRARRPSPVFDGRFGAGVLGRLLELLADLVRGKARCIEGLYMVGASAHPGTGVPICLAGGRMVAEQVLDDRGLVVPWRCKGTGKGREEVAGLDKVDRPWWLDSWGQWMGIWGLLVAVLWSWILVGIFW</sequence>
<keyword evidence="10" id="KW-0812">Transmembrane</keyword>
<dbReference type="NCBIfam" id="TIGR02734">
    <property type="entry name" value="crtI_fam"/>
    <property type="match status" value="1"/>
</dbReference>
<feature type="compositionally biased region" description="Low complexity" evidence="9">
    <location>
        <begin position="423"/>
        <end position="443"/>
    </location>
</feature>
<name>A0A3M6XDE3_HORWE</name>
<evidence type="ECO:0000259" key="11">
    <source>
        <dbReference type="Pfam" id="PF01593"/>
    </source>
</evidence>
<feature type="region of interest" description="Disordered" evidence="9">
    <location>
        <begin position="415"/>
        <end position="462"/>
    </location>
</feature>
<dbReference type="InterPro" id="IPR002937">
    <property type="entry name" value="Amino_oxidase"/>
</dbReference>
<dbReference type="OrthoDB" id="7777654at2759"/>
<dbReference type="InterPro" id="IPR014105">
    <property type="entry name" value="Carotenoid/retinoid_OxRdtase"/>
</dbReference>
<dbReference type="PROSITE" id="PS00982">
    <property type="entry name" value="PHYTOENE_DH"/>
    <property type="match status" value="1"/>
</dbReference>
<evidence type="ECO:0000256" key="7">
    <source>
        <dbReference type="ARBA" id="ARBA00034551"/>
    </source>
</evidence>
<keyword evidence="10" id="KW-0472">Membrane</keyword>
<dbReference type="InterPro" id="IPR036188">
    <property type="entry name" value="FAD/NAD-bd_sf"/>
</dbReference>
<dbReference type="InterPro" id="IPR008150">
    <property type="entry name" value="Phytoene_DH_bac_CS"/>
</dbReference>
<gene>
    <name evidence="12" type="ORF">D0869_01411</name>
</gene>
<evidence type="ECO:0000313" key="12">
    <source>
        <dbReference type="EMBL" id="RMX88739.1"/>
    </source>
</evidence>
<accession>A0A3M6XDE3</accession>
<feature type="compositionally biased region" description="Polar residues" evidence="9">
    <location>
        <begin position="450"/>
        <end position="462"/>
    </location>
</feature>
<comment type="similarity">
    <text evidence="3 8">Belongs to the carotenoid/retinoid oxidoreductase family.</text>
</comment>
<dbReference type="EMBL" id="QWIJ01000057">
    <property type="protein sequence ID" value="RMX88739.1"/>
    <property type="molecule type" value="Genomic_DNA"/>
</dbReference>
<dbReference type="PANTHER" id="PTHR43734:SF1">
    <property type="entry name" value="PHYTOENE DESATURASE"/>
    <property type="match status" value="1"/>
</dbReference>
<evidence type="ECO:0000256" key="5">
    <source>
        <dbReference type="ARBA" id="ARBA00022746"/>
    </source>
</evidence>
<evidence type="ECO:0000256" key="1">
    <source>
        <dbReference type="ARBA" id="ARBA00001911"/>
    </source>
</evidence>
<dbReference type="Pfam" id="PF01593">
    <property type="entry name" value="Amino_oxidase"/>
    <property type="match status" value="1"/>
</dbReference>
<comment type="caution">
    <text evidence="12">The sequence shown here is derived from an EMBL/GenBank/DDBJ whole genome shotgun (WGS) entry which is preliminary data.</text>
</comment>
<dbReference type="VEuPathDB" id="FungiDB:BTJ68_07227"/>